<name>A0A0F6WQ76_9CORY</name>
<gene>
    <name evidence="1" type="ORF">YH66_04795</name>
</gene>
<dbReference type="GO" id="GO:0019441">
    <property type="term" value="P:L-tryptophan catabolic process to kynurenine"/>
    <property type="evidence" value="ECO:0007669"/>
    <property type="project" value="InterPro"/>
</dbReference>
<dbReference type="AlphaFoldDB" id="A0A0F6WQ76"/>
<evidence type="ECO:0008006" key="3">
    <source>
        <dbReference type="Google" id="ProtNLM"/>
    </source>
</evidence>
<organism evidence="1 2">
    <name type="scientific">[Brevibacterium] flavum</name>
    <dbReference type="NCBI Taxonomy" id="92706"/>
    <lineage>
        <taxon>Bacteria</taxon>
        <taxon>Bacillati</taxon>
        <taxon>Actinomycetota</taxon>
        <taxon>Actinomycetes</taxon>
        <taxon>Mycobacteriales</taxon>
        <taxon>Corynebacteriaceae</taxon>
        <taxon>Corynebacterium</taxon>
    </lineage>
</organism>
<dbReference type="PATRIC" id="fig|92706.3.peg.991"/>
<reference evidence="1 2" key="1">
    <citation type="submission" date="2015-04" db="EMBL/GenBank/DDBJ databases">
        <title>Complete Genome Sequence of Brevibacterium flavum ATCC 15168.</title>
        <authorList>
            <person name="Ahn J."/>
            <person name="Park G."/>
            <person name="Jeon W."/>
            <person name="Jang Y."/>
            <person name="Jang M."/>
            <person name="Lee H."/>
            <person name="Lee H."/>
        </authorList>
    </citation>
    <scope>NUCLEOTIDE SEQUENCE [LARGE SCALE GENOMIC DNA]</scope>
    <source>
        <strain evidence="1 2">ATCC 15168</strain>
    </source>
</reference>
<protein>
    <recommendedName>
        <fullName evidence="3">Cyclase</fullName>
    </recommendedName>
</protein>
<accession>A0A0F6WQ76</accession>
<dbReference type="InterPro" id="IPR007325">
    <property type="entry name" value="KFase/CYL"/>
</dbReference>
<dbReference type="RefSeq" id="WP_003862451.1">
    <property type="nucleotide sequence ID" value="NZ_CP011309.1"/>
</dbReference>
<dbReference type="PANTHER" id="PTHR31118">
    <property type="entry name" value="CYCLASE-LIKE PROTEIN 2"/>
    <property type="match status" value="1"/>
</dbReference>
<dbReference type="GO" id="GO:0004061">
    <property type="term" value="F:arylformamidase activity"/>
    <property type="evidence" value="ECO:0007669"/>
    <property type="project" value="InterPro"/>
</dbReference>
<dbReference type="Pfam" id="PF04199">
    <property type="entry name" value="Cyclase"/>
    <property type="match status" value="1"/>
</dbReference>
<evidence type="ECO:0000313" key="2">
    <source>
        <dbReference type="Proteomes" id="UP000034037"/>
    </source>
</evidence>
<proteinExistence type="predicted"/>
<keyword evidence="2" id="KW-1185">Reference proteome</keyword>
<dbReference type="HOGENOM" id="CLU_030671_2_0_11"/>
<evidence type="ECO:0000313" key="1">
    <source>
        <dbReference type="EMBL" id="AKF26923.1"/>
    </source>
</evidence>
<sequence length="211" mass="23539">MQIIDLSHAFTPGQPHYPGDPDQEIKTVSTIENDGFLMHQYRLVGPWGTHVDAPAHFDPQGRTLDQIPVEETHLPLYCLRFSRPDLCTAADIEAFEHTHGKIEPGSFVALHTGWEWGKQGIAPGWSIEALEILHARGVIAIGHDLPDTDPSLEAQRWWLCHDHWQIENLTNLDKVPATGAMIACPWPVPKDGASFPVRPIALVPEHLSPTR</sequence>
<dbReference type="SUPFAM" id="SSF102198">
    <property type="entry name" value="Putative cyclase"/>
    <property type="match status" value="1"/>
</dbReference>
<dbReference type="InterPro" id="IPR037175">
    <property type="entry name" value="KFase_sf"/>
</dbReference>
<dbReference type="Gene3D" id="3.50.30.50">
    <property type="entry name" value="Putative cyclase"/>
    <property type="match status" value="1"/>
</dbReference>
<dbReference type="Proteomes" id="UP000034037">
    <property type="component" value="Chromosome"/>
</dbReference>
<dbReference type="PANTHER" id="PTHR31118:SF12">
    <property type="entry name" value="CYCLASE-LIKE PROTEIN 2"/>
    <property type="match status" value="1"/>
</dbReference>
<dbReference type="EMBL" id="CP011309">
    <property type="protein sequence ID" value="AKF26923.1"/>
    <property type="molecule type" value="Genomic_DNA"/>
</dbReference>